<reference evidence="2 3" key="1">
    <citation type="submission" date="2018-02" db="EMBL/GenBank/DDBJ databases">
        <title>Genome sequence of Desulfovibrio carbinolicus DSM 3852.</title>
        <authorList>
            <person name="Wilbanks E."/>
            <person name="Skennerton C.T."/>
            <person name="Orphan V.J."/>
        </authorList>
    </citation>
    <scope>NUCLEOTIDE SEQUENCE [LARGE SCALE GENOMIC DNA]</scope>
    <source>
        <strain evidence="2 3">DSM 3852</strain>
    </source>
</reference>
<organism evidence="2 3">
    <name type="scientific">Solidesulfovibrio carbinolicus</name>
    <dbReference type="NCBI Taxonomy" id="296842"/>
    <lineage>
        <taxon>Bacteria</taxon>
        <taxon>Pseudomonadati</taxon>
        <taxon>Thermodesulfobacteriota</taxon>
        <taxon>Desulfovibrionia</taxon>
        <taxon>Desulfovibrionales</taxon>
        <taxon>Desulfovibrionaceae</taxon>
        <taxon>Solidesulfovibrio</taxon>
    </lineage>
</organism>
<dbReference type="CDD" id="cd03801">
    <property type="entry name" value="GT4_PimA-like"/>
    <property type="match status" value="1"/>
</dbReference>
<feature type="domain" description="Glycosyl transferase family 1" evidence="1">
    <location>
        <begin position="225"/>
        <end position="387"/>
    </location>
</feature>
<dbReference type="EMBL" id="CP026538">
    <property type="protein sequence ID" value="QAZ66544.1"/>
    <property type="molecule type" value="Genomic_DNA"/>
</dbReference>
<dbReference type="SUPFAM" id="SSF53756">
    <property type="entry name" value="UDP-Glycosyltransferase/glycogen phosphorylase"/>
    <property type="match status" value="1"/>
</dbReference>
<evidence type="ECO:0000259" key="1">
    <source>
        <dbReference type="Pfam" id="PF00534"/>
    </source>
</evidence>
<proteinExistence type="predicted"/>
<dbReference type="Gene3D" id="3.40.50.2000">
    <property type="entry name" value="Glycogen Phosphorylase B"/>
    <property type="match status" value="2"/>
</dbReference>
<keyword evidence="3" id="KW-1185">Reference proteome</keyword>
<dbReference type="KEGG" id="dcb:C3Y92_04520"/>
<dbReference type="Pfam" id="PF00534">
    <property type="entry name" value="Glycos_transf_1"/>
    <property type="match status" value="1"/>
</dbReference>
<keyword evidence="2" id="KW-0808">Transferase</keyword>
<gene>
    <name evidence="2" type="ORF">C3Y92_04520</name>
</gene>
<accession>A0A4P6HJB4</accession>
<evidence type="ECO:0000313" key="2">
    <source>
        <dbReference type="EMBL" id="QAZ66544.1"/>
    </source>
</evidence>
<dbReference type="GO" id="GO:0016757">
    <property type="term" value="F:glycosyltransferase activity"/>
    <property type="evidence" value="ECO:0007669"/>
    <property type="project" value="InterPro"/>
</dbReference>
<dbReference type="PANTHER" id="PTHR12526">
    <property type="entry name" value="GLYCOSYLTRANSFERASE"/>
    <property type="match status" value="1"/>
</dbReference>
<protein>
    <submittedName>
        <fullName evidence="2">Colanic acid biosynthesis glycosyltransferase WcaL</fullName>
    </submittedName>
</protein>
<sequence length="423" mass="45233">MTAKPVLVMVLKGYPRISETFISNEIELLERQGFSVRIVSMRQPRENFSHASVARIQAEVVYLPEAMLPALGRLLAANLRTAASRPAGYLKAAGLMLRHFFEAPKSATVKHLLQAGLLCDEALHPGEAPHLHAHFAHSPTSVAMYAGLMADAPVSFTGHAKDVWTQRPERLAEKIGRAAFVVTCTQANAAYLKKLSPNGTPIFPVYHGIDLTLFDGAAARPAAGPPWRFLTVARLTAKKGLDTVLDALSLLAREGLDFTYDLVGAGEEATALAEQAARLGLADRVRFHGAMPHEHVVDLYRVAHAFLIGCRVLPNGDRDGVPNVLVEAMAMGLPVAATNVSALPELAIHGETALTCDPNDPAALAANLRRLLADPALAGRLAAAARELVGREFDNVANIRRLAAVFAAHAGDPPGRFARDAAL</sequence>
<evidence type="ECO:0000313" key="3">
    <source>
        <dbReference type="Proteomes" id="UP000293296"/>
    </source>
</evidence>
<dbReference type="RefSeq" id="WP_129349907.1">
    <property type="nucleotide sequence ID" value="NZ_CP026538.1"/>
</dbReference>
<dbReference type="Proteomes" id="UP000293296">
    <property type="component" value="Chromosome"/>
</dbReference>
<dbReference type="AlphaFoldDB" id="A0A4P6HJB4"/>
<dbReference type="OrthoDB" id="267270at2"/>
<name>A0A4P6HJB4_9BACT</name>
<dbReference type="InterPro" id="IPR001296">
    <property type="entry name" value="Glyco_trans_1"/>
</dbReference>